<dbReference type="GO" id="GO:0016740">
    <property type="term" value="F:transferase activity"/>
    <property type="evidence" value="ECO:0007669"/>
    <property type="project" value="UniProtKB-KW"/>
</dbReference>
<gene>
    <name evidence="2" type="ORF">D791_03297</name>
</gene>
<dbReference type="GO" id="GO:0045936">
    <property type="term" value="P:negative regulation of phosphate metabolic process"/>
    <property type="evidence" value="ECO:0007669"/>
    <property type="project" value="InterPro"/>
</dbReference>
<dbReference type="SUPFAM" id="SSF56112">
    <property type="entry name" value="Protein kinase-like (PK-like)"/>
    <property type="match status" value="1"/>
</dbReference>
<dbReference type="EMBL" id="AONB01000020">
    <property type="protein sequence ID" value="EXJ09802.1"/>
    <property type="molecule type" value="Genomic_DNA"/>
</dbReference>
<dbReference type="STRING" id="1229521.D791_03297"/>
<dbReference type="InterPro" id="IPR002575">
    <property type="entry name" value="Aminoglycoside_PTrfase"/>
</dbReference>
<reference evidence="3" key="1">
    <citation type="submission" date="2012-11" db="EMBL/GenBank/DDBJ databases">
        <authorList>
            <person name="Singh A."/>
            <person name="Pinnaka A.K."/>
            <person name="Vaidya B."/>
        </authorList>
    </citation>
    <scope>NUCLEOTIDE SEQUENCE [LARGE SCALE GENOMIC DNA]</scope>
    <source>
        <strain evidence="3">AK23</strain>
    </source>
</reference>
<dbReference type="Gene3D" id="1.20.58.220">
    <property type="entry name" value="Phosphate transport system protein phou homolog 2, domain 2"/>
    <property type="match status" value="1"/>
</dbReference>
<feature type="domain" description="Aminoglycoside phosphotransferase" evidence="1">
    <location>
        <begin position="284"/>
        <end position="440"/>
    </location>
</feature>
<name>W9V0Y6_9GAMM</name>
<dbReference type="PANTHER" id="PTHR42930">
    <property type="entry name" value="PHOSPHATE-SPECIFIC TRANSPORT SYSTEM ACCESSORY PROTEIN PHOU"/>
    <property type="match status" value="1"/>
</dbReference>
<accession>W9V0Y6</accession>
<sequence>MNLALPSEVKTQLVFLLAEVRTQLQNLMTLVETPSTALMKSITERSGHSYNLKQRVHARCLKAFQEKQSLDAQSLKAAGDIADELERIASLCRDAARELQQLNTHKMLTKHKYSKQLERIETALKQVEGILSSNDTQDALRIGQVKQKLAHFYKKTLNAHLKALKRKKETESLISSLFLARYFLEMGESLVNISESLIAVLLGQPMNMKQFLSLQAMVSTLGHQAWDSLSLETIAETRSGSAISAITNEEDDHFIGVLKEGELRKVQEERRGLQRWNSLFPGIAPQILSHHHQGSSGALIIEHLPGKTLEQMLLQDSAEELKRGLEKMSQMLPRIWVSTRRKEKAFPLFIQQLKKRLPAILNIHSSFNEQLKAHTPFSLKALLSKAEQIDNQLSCPFSVYIHGDFNLDNILYDDTHKQIRFIDLHRSRHMDYVQDVTVFIVSALRLPLFDEMSKVRVNETAASMFSIAQQFAQEQNDPTFEVRMALGLARSLITSTRFILDATHANYLFDKGIVLLNHIVQHDGTPLHQYRLPFKDVLHEQS</sequence>
<dbReference type="GO" id="GO:0030643">
    <property type="term" value="P:intracellular phosphate ion homeostasis"/>
    <property type="evidence" value="ECO:0007669"/>
    <property type="project" value="InterPro"/>
</dbReference>
<dbReference type="InterPro" id="IPR038078">
    <property type="entry name" value="PhoU-like_sf"/>
</dbReference>
<comment type="caution">
    <text evidence="2">The sequence shown here is derived from an EMBL/GenBank/DDBJ whole genome shotgun (WGS) entry which is preliminary data.</text>
</comment>
<dbReference type="PANTHER" id="PTHR42930:SF3">
    <property type="entry name" value="PHOSPHATE-SPECIFIC TRANSPORT SYSTEM ACCESSORY PROTEIN PHOU"/>
    <property type="match status" value="1"/>
</dbReference>
<dbReference type="Gene3D" id="3.90.1200.10">
    <property type="match status" value="1"/>
</dbReference>
<proteinExistence type="predicted"/>
<dbReference type="Proteomes" id="UP000019464">
    <property type="component" value="Unassembled WGS sequence"/>
</dbReference>
<dbReference type="InterPro" id="IPR028366">
    <property type="entry name" value="PhoU"/>
</dbReference>
<dbReference type="InterPro" id="IPR011009">
    <property type="entry name" value="Kinase-like_dom_sf"/>
</dbReference>
<evidence type="ECO:0000259" key="1">
    <source>
        <dbReference type="Pfam" id="PF01636"/>
    </source>
</evidence>
<dbReference type="OrthoDB" id="3806873at2"/>
<dbReference type="RefSeq" id="WP_036513317.1">
    <property type="nucleotide sequence ID" value="NZ_AONB01000020.1"/>
</dbReference>
<keyword evidence="2" id="KW-0808">Transferase</keyword>
<evidence type="ECO:0000313" key="3">
    <source>
        <dbReference type="Proteomes" id="UP000019464"/>
    </source>
</evidence>
<dbReference type="SUPFAM" id="SSF109755">
    <property type="entry name" value="PhoU-like"/>
    <property type="match status" value="1"/>
</dbReference>
<organism evidence="2 3">
    <name type="scientific">Nitrincola nitratireducens</name>
    <dbReference type="NCBI Taxonomy" id="1229521"/>
    <lineage>
        <taxon>Bacteria</taxon>
        <taxon>Pseudomonadati</taxon>
        <taxon>Pseudomonadota</taxon>
        <taxon>Gammaproteobacteria</taxon>
        <taxon>Oceanospirillales</taxon>
        <taxon>Oceanospirillaceae</taxon>
        <taxon>Nitrincola</taxon>
    </lineage>
</organism>
<dbReference type="Pfam" id="PF01636">
    <property type="entry name" value="APH"/>
    <property type="match status" value="1"/>
</dbReference>
<keyword evidence="3" id="KW-1185">Reference proteome</keyword>
<evidence type="ECO:0000313" key="2">
    <source>
        <dbReference type="EMBL" id="EXJ09802.1"/>
    </source>
</evidence>
<reference evidence="2 3" key="2">
    <citation type="journal article" date="2015" name="Syst. Appl. Microbiol.">
        <title>Nitrincola nitratireducens sp. nov. isolated from a haloalkaline crater lake.</title>
        <authorList>
            <person name="Singh A."/>
            <person name="Vaidya B."/>
            <person name="Tanuku N.R."/>
            <person name="Pinnaka A.K."/>
        </authorList>
    </citation>
    <scope>NUCLEOTIDE SEQUENCE [LARGE SCALE GENOMIC DNA]</scope>
    <source>
        <strain evidence="2 3">AK23</strain>
    </source>
</reference>
<protein>
    <submittedName>
        <fullName evidence="2">Aminoglycoside phosphotransferase</fullName>
    </submittedName>
</protein>
<dbReference type="AlphaFoldDB" id="W9V0Y6"/>